<protein>
    <submittedName>
        <fullName evidence="2">Chorismate-binding protein</fullName>
    </submittedName>
</protein>
<evidence type="ECO:0000259" key="1">
    <source>
        <dbReference type="Pfam" id="PF00425"/>
    </source>
</evidence>
<dbReference type="Proteomes" id="UP001178281">
    <property type="component" value="Unassembled WGS sequence"/>
</dbReference>
<gene>
    <name evidence="2" type="ORF">Q7X28_10390</name>
</gene>
<dbReference type="AlphaFoldDB" id="A0AA90SH14"/>
<dbReference type="Gene3D" id="3.60.120.10">
    <property type="entry name" value="Anthranilate synthase"/>
    <property type="match status" value="1"/>
</dbReference>
<organism evidence="2 3">
    <name type="scientific">Tsukamurella strandjordii</name>
    <dbReference type="NCBI Taxonomy" id="147577"/>
    <lineage>
        <taxon>Bacteria</taxon>
        <taxon>Bacillati</taxon>
        <taxon>Actinomycetota</taxon>
        <taxon>Actinomycetes</taxon>
        <taxon>Mycobacteriales</taxon>
        <taxon>Tsukamurellaceae</taxon>
        <taxon>Tsukamurella</taxon>
    </lineage>
</organism>
<dbReference type="SUPFAM" id="SSF56322">
    <property type="entry name" value="ADC synthase"/>
    <property type="match status" value="1"/>
</dbReference>
<evidence type="ECO:0000313" key="3">
    <source>
        <dbReference type="Proteomes" id="UP001178281"/>
    </source>
</evidence>
<name>A0AA90SH14_9ACTN</name>
<sequence>MTDRTADGARPHFVFATGGTERVGTGVAAEYTDPRVAAEALRSGIGRGSGAVVGALPFDLAAPAALTVPEAFTTRHAADLPSARDLPELPALTQLTEIPAPDEHIARVRRGVDLIRRGELQKVVLARAVDFAAAEPIDPLTMAEVLRSRDANGNGFAVDLTPAGPRFTGRWLVGSTPEILVRRDGDRVSCHPFAGTATEPDGLLESPKDREEHAYVVDEIAAALGPLCTALDVPAAPSVSRAGPVWHLGTMIVGRLKDPSTTALDLALALHPTPAVCGFPRLAAARTIADLEGDRGFYAGAVGYTTADGDGHWRVTIRSAELDPTGTRLRATAGGGIVAASDPDAELDETRNKLRTVLGPFRLTAAAH</sequence>
<dbReference type="Pfam" id="PF00425">
    <property type="entry name" value="Chorismate_bind"/>
    <property type="match status" value="1"/>
</dbReference>
<dbReference type="InterPro" id="IPR005801">
    <property type="entry name" value="ADC_synthase"/>
</dbReference>
<keyword evidence="3" id="KW-1185">Reference proteome</keyword>
<evidence type="ECO:0000313" key="2">
    <source>
        <dbReference type="EMBL" id="MDP0398334.1"/>
    </source>
</evidence>
<proteinExistence type="predicted"/>
<dbReference type="PANTHER" id="PTHR42839:SF2">
    <property type="entry name" value="ISOCHORISMATE SYNTHASE ENTC"/>
    <property type="match status" value="1"/>
</dbReference>
<comment type="caution">
    <text evidence="2">The sequence shown here is derived from an EMBL/GenBank/DDBJ whole genome shotgun (WGS) entry which is preliminary data.</text>
</comment>
<accession>A0AA90SH14</accession>
<reference evidence="2" key="1">
    <citation type="submission" date="2023-08" db="EMBL/GenBank/DDBJ databases">
        <title>The draft genome of Tsukamurella strandjordii strain 050030.</title>
        <authorList>
            <person name="Zhao F."/>
            <person name="Feng Y."/>
            <person name="Zong Z."/>
        </authorList>
    </citation>
    <scope>NUCLEOTIDE SEQUENCE</scope>
    <source>
        <strain evidence="2">050030</strain>
    </source>
</reference>
<dbReference type="EMBL" id="JAUTIX010000003">
    <property type="protein sequence ID" value="MDP0398334.1"/>
    <property type="molecule type" value="Genomic_DNA"/>
</dbReference>
<dbReference type="InterPro" id="IPR015890">
    <property type="entry name" value="Chorismate_C"/>
</dbReference>
<dbReference type="PANTHER" id="PTHR42839">
    <property type="entry name" value="ISOCHORISMATE SYNTHASE ENTC"/>
    <property type="match status" value="1"/>
</dbReference>
<feature type="domain" description="Chorismate-utilising enzyme C-terminal" evidence="1">
    <location>
        <begin position="102"/>
        <end position="353"/>
    </location>
</feature>
<dbReference type="RefSeq" id="WP_220657718.1">
    <property type="nucleotide sequence ID" value="NZ_CBCSFC010000020.1"/>
</dbReference>